<name>A0A6J5SFK9_9CAUD</name>
<sequence>MIHNPVEIYQIVEADDFVAVIPAGANISQMKHVRLVRCTLDTVPDFLRRYLAARAEGHPIAEAHKIALGQAIVVGQREMLLSVDIKGSNAA</sequence>
<protein>
    <submittedName>
        <fullName evidence="2">Uncharacterized protein</fullName>
    </submittedName>
</protein>
<reference evidence="2" key="1">
    <citation type="submission" date="2020-05" db="EMBL/GenBank/DDBJ databases">
        <authorList>
            <person name="Chiriac C."/>
            <person name="Salcher M."/>
            <person name="Ghai R."/>
            <person name="Kavagutti S V."/>
        </authorList>
    </citation>
    <scope>NUCLEOTIDE SEQUENCE</scope>
</reference>
<gene>
    <name evidence="1" type="ORF">UFOVP1326_11</name>
    <name evidence="2" type="ORF">UFOVP1436_28</name>
</gene>
<accession>A0A6J5SFK9</accession>
<organism evidence="2">
    <name type="scientific">uncultured Caudovirales phage</name>
    <dbReference type="NCBI Taxonomy" id="2100421"/>
    <lineage>
        <taxon>Viruses</taxon>
        <taxon>Duplodnaviria</taxon>
        <taxon>Heunggongvirae</taxon>
        <taxon>Uroviricota</taxon>
        <taxon>Caudoviricetes</taxon>
        <taxon>Peduoviridae</taxon>
        <taxon>Maltschvirus</taxon>
        <taxon>Maltschvirus maltsch</taxon>
    </lineage>
</organism>
<proteinExistence type="predicted"/>
<dbReference type="EMBL" id="LR797276">
    <property type="protein sequence ID" value="CAB4198992.1"/>
    <property type="molecule type" value="Genomic_DNA"/>
</dbReference>
<dbReference type="EMBL" id="LR797388">
    <property type="protein sequence ID" value="CAB4212694.1"/>
    <property type="molecule type" value="Genomic_DNA"/>
</dbReference>
<evidence type="ECO:0000313" key="2">
    <source>
        <dbReference type="EMBL" id="CAB4212694.1"/>
    </source>
</evidence>
<evidence type="ECO:0000313" key="1">
    <source>
        <dbReference type="EMBL" id="CAB4198992.1"/>
    </source>
</evidence>